<dbReference type="RefSeq" id="WP_161707892.1">
    <property type="nucleotide sequence ID" value="NZ_JAABLQ010000001.1"/>
</dbReference>
<name>A0A7X5J8F1_9HYPH</name>
<evidence type="ECO:0000313" key="2">
    <source>
        <dbReference type="Proteomes" id="UP000586722"/>
    </source>
</evidence>
<organism evidence="1 2">
    <name type="scientific">Pannonibacter tanglangensis</name>
    <dbReference type="NCBI Taxonomy" id="2750084"/>
    <lineage>
        <taxon>Bacteria</taxon>
        <taxon>Pseudomonadati</taxon>
        <taxon>Pseudomonadota</taxon>
        <taxon>Alphaproteobacteria</taxon>
        <taxon>Hyphomicrobiales</taxon>
        <taxon>Stappiaceae</taxon>
        <taxon>Pannonibacter</taxon>
    </lineage>
</organism>
<sequence>MSDLHAPAREVLDQIAALAPGSGRPLVICDVDEVVFHMVRHLEVFLADRGLRFLRHAYQLTGNIGPVDGETPIGQDEVRRLLLGFFAEVSDRQDPVEGAADGLRALAEVGEVIFLTNLPGSANKPARERLLARHGMPYPVVTNAGPKGGAAAALSAGRGRPVVFIDDSPQNLKSVHASLPETHLVHFVADDRFRAAVEPLPMAGLLSGDWQETSRHILSILAGRQETR</sequence>
<protein>
    <recommendedName>
        <fullName evidence="3">HAD family hydrolase</fullName>
    </recommendedName>
</protein>
<evidence type="ECO:0008006" key="3">
    <source>
        <dbReference type="Google" id="ProtNLM"/>
    </source>
</evidence>
<evidence type="ECO:0000313" key="1">
    <source>
        <dbReference type="EMBL" id="NBN77401.1"/>
    </source>
</evidence>
<comment type="caution">
    <text evidence="1">The sequence shown here is derived from an EMBL/GenBank/DDBJ whole genome shotgun (WGS) entry which is preliminary data.</text>
</comment>
<dbReference type="EMBL" id="JAABLQ010000001">
    <property type="protein sequence ID" value="NBN77401.1"/>
    <property type="molecule type" value="Genomic_DNA"/>
</dbReference>
<accession>A0A7X5J8F1</accession>
<gene>
    <name evidence="1" type="ORF">GWI72_03875</name>
</gene>
<dbReference type="Proteomes" id="UP000586722">
    <property type="component" value="Unassembled WGS sequence"/>
</dbReference>
<proteinExistence type="predicted"/>
<reference evidence="2" key="1">
    <citation type="submission" date="2020-01" db="EMBL/GenBank/DDBJ databases">
        <authorList>
            <person name="Fang Y."/>
            <person name="Sun R."/>
            <person name="Nie L."/>
            <person name="He J."/>
            <person name="Hao L."/>
            <person name="Wang L."/>
            <person name="Su S."/>
            <person name="Lv E."/>
            <person name="Zhang Z."/>
            <person name="Xie R."/>
            <person name="Liu H."/>
        </authorList>
    </citation>
    <scope>NUCLEOTIDE SEQUENCE [LARGE SCALE GENOMIC DNA]</scope>
    <source>
        <strain evidence="2">XCT-53</strain>
    </source>
</reference>
<dbReference type="AlphaFoldDB" id="A0A7X5J8F1"/>
<keyword evidence="2" id="KW-1185">Reference proteome</keyword>